<dbReference type="Proteomes" id="UP000815677">
    <property type="component" value="Unassembled WGS sequence"/>
</dbReference>
<sequence>MFRDICQPILFHTRHTVIPPRRPGTTPMELERALALCKERFLDVAMHPRLAHYVRSFVLMDQLKPAPHLEIRHLIERFQASVPTHFVARLAAFVNLRSLRLYRISLLEEGRRALDALSLVDLQLNGCTIASGRRLPLERLTVSSCFNETEVTSHEAEPSPLLIADPHTLQAQ</sequence>
<evidence type="ECO:0000313" key="2">
    <source>
        <dbReference type="Proteomes" id="UP000815677"/>
    </source>
</evidence>
<proteinExistence type="predicted"/>
<evidence type="ECO:0000313" key="1">
    <source>
        <dbReference type="EMBL" id="GAT44746.1"/>
    </source>
</evidence>
<reference evidence="1" key="1">
    <citation type="submission" date="2014-09" db="EMBL/GenBank/DDBJ databases">
        <title>Genome sequence of the luminous mushroom Mycena chlorophos for searching fungal bioluminescence genes.</title>
        <authorList>
            <person name="Tanaka Y."/>
            <person name="Kasuga D."/>
            <person name="Oba Y."/>
            <person name="Hase S."/>
            <person name="Sato K."/>
            <person name="Oba Y."/>
            <person name="Sakakibara Y."/>
        </authorList>
    </citation>
    <scope>NUCLEOTIDE SEQUENCE</scope>
</reference>
<protein>
    <recommendedName>
        <fullName evidence="3">F-box domain-containing protein</fullName>
    </recommendedName>
</protein>
<organism evidence="1 2">
    <name type="scientific">Mycena chlorophos</name>
    <name type="common">Agaric fungus</name>
    <name type="synonym">Agaricus chlorophos</name>
    <dbReference type="NCBI Taxonomy" id="658473"/>
    <lineage>
        <taxon>Eukaryota</taxon>
        <taxon>Fungi</taxon>
        <taxon>Dikarya</taxon>
        <taxon>Basidiomycota</taxon>
        <taxon>Agaricomycotina</taxon>
        <taxon>Agaricomycetes</taxon>
        <taxon>Agaricomycetidae</taxon>
        <taxon>Agaricales</taxon>
        <taxon>Marasmiineae</taxon>
        <taxon>Mycenaceae</taxon>
        <taxon>Mycena</taxon>
    </lineage>
</organism>
<dbReference type="EMBL" id="DF840167">
    <property type="protein sequence ID" value="GAT44746.1"/>
    <property type="molecule type" value="Genomic_DNA"/>
</dbReference>
<name>A0ABQ0L0S4_MYCCL</name>
<keyword evidence="2" id="KW-1185">Reference proteome</keyword>
<evidence type="ECO:0008006" key="3">
    <source>
        <dbReference type="Google" id="ProtNLM"/>
    </source>
</evidence>
<accession>A0ABQ0L0S4</accession>
<gene>
    <name evidence="1" type="ORF">MCHLO_02357</name>
</gene>